<name>A0ABT8PZZ7_9ENTR</name>
<dbReference type="EMBL" id="JAUJYW010000011">
    <property type="protein sequence ID" value="MDN8601903.1"/>
    <property type="molecule type" value="Genomic_DNA"/>
</dbReference>
<proteinExistence type="predicted"/>
<gene>
    <name evidence="1" type="ORF">Q0A17_21185</name>
</gene>
<keyword evidence="2" id="KW-1185">Reference proteome</keyword>
<accession>A0ABT8PZZ7</accession>
<evidence type="ECO:0000313" key="2">
    <source>
        <dbReference type="Proteomes" id="UP001174867"/>
    </source>
</evidence>
<sequence length="247" mass="27210">MSFNLSRTQFLQMFGVMQSIRLIGSHTAIRAVPGISWCNNNLESEQFAVLTSLVAKTPLMRNLKSLPSGSTAPILINPFEEGGYLPHSGPGFVAIHETGELNINENALFGAMDAHISTAFTNLIRLVNTRVKCITMPGAAFSNFHIKSSIGTTYKASELHFITEDGMVAIIEAHLPHILLKDSEESRQLVDIMRHFVGQSMIDADIAAGVLTNDSIHVVNDIPKPPTREPEKTLEQKLMECPTWATW</sequence>
<dbReference type="Proteomes" id="UP001174867">
    <property type="component" value="Unassembled WGS sequence"/>
</dbReference>
<reference evidence="1 2" key="1">
    <citation type="submission" date="2023-07" db="EMBL/GenBank/DDBJ databases">
        <title>Citrobacter selenititolerans sp. nov., isolated from seleniferous soil.</title>
        <authorList>
            <person name="Zhang S."/>
            <person name="Li K."/>
            <person name="Peng J."/>
            <person name="Wang H."/>
            <person name="Sun J."/>
            <person name="Guo Y."/>
        </authorList>
    </citation>
    <scope>NUCLEOTIDE SEQUENCE [LARGE SCALE GENOMIC DNA]</scope>
    <source>
        <strain evidence="1 2">S2-9</strain>
    </source>
</reference>
<dbReference type="RefSeq" id="WP_301702332.1">
    <property type="nucleotide sequence ID" value="NZ_JAUJYW010000011.1"/>
</dbReference>
<evidence type="ECO:0000313" key="1">
    <source>
        <dbReference type="EMBL" id="MDN8601903.1"/>
    </source>
</evidence>
<protein>
    <submittedName>
        <fullName evidence="1">Uncharacterized protein</fullName>
    </submittedName>
</protein>
<organism evidence="1 2">
    <name type="scientific">Citrobacter enshiensis</name>
    <dbReference type="NCBI Taxonomy" id="2971264"/>
    <lineage>
        <taxon>Bacteria</taxon>
        <taxon>Pseudomonadati</taxon>
        <taxon>Pseudomonadota</taxon>
        <taxon>Gammaproteobacteria</taxon>
        <taxon>Enterobacterales</taxon>
        <taxon>Enterobacteriaceae</taxon>
        <taxon>Citrobacter</taxon>
    </lineage>
</organism>
<comment type="caution">
    <text evidence="1">The sequence shown here is derived from an EMBL/GenBank/DDBJ whole genome shotgun (WGS) entry which is preliminary data.</text>
</comment>